<dbReference type="PANTHER" id="PTHR43166:SF6">
    <property type="entry name" value="PHOSPHONATES IMPORT ATP-BINDING PROTEIN PHNC"/>
    <property type="match status" value="1"/>
</dbReference>
<dbReference type="SUPFAM" id="SSF52540">
    <property type="entry name" value="P-loop containing nucleoside triphosphate hydrolases"/>
    <property type="match status" value="1"/>
</dbReference>
<dbReference type="InterPro" id="IPR003593">
    <property type="entry name" value="AAA+_ATPase"/>
</dbReference>
<dbReference type="Proteomes" id="UP000292886">
    <property type="component" value="Chromosome"/>
</dbReference>
<dbReference type="RefSeq" id="WP_133364564.1">
    <property type="nucleotide sequence ID" value="NZ_CP037940.1"/>
</dbReference>
<keyword evidence="5" id="KW-0918">Phosphonate transport</keyword>
<evidence type="ECO:0000256" key="1">
    <source>
        <dbReference type="ARBA" id="ARBA00022448"/>
    </source>
</evidence>
<dbReference type="GO" id="GO:0016887">
    <property type="term" value="F:ATP hydrolysis activity"/>
    <property type="evidence" value="ECO:0007669"/>
    <property type="project" value="InterPro"/>
</dbReference>
<evidence type="ECO:0000256" key="5">
    <source>
        <dbReference type="ARBA" id="ARBA00022885"/>
    </source>
</evidence>
<dbReference type="InterPro" id="IPR017871">
    <property type="entry name" value="ABC_transporter-like_CS"/>
</dbReference>
<evidence type="ECO:0000256" key="4">
    <source>
        <dbReference type="ARBA" id="ARBA00022840"/>
    </source>
</evidence>
<dbReference type="InterPro" id="IPR050086">
    <property type="entry name" value="MetN_ABC_transporter-like"/>
</dbReference>
<dbReference type="CDD" id="cd03256">
    <property type="entry name" value="ABC_PhnC_transporter"/>
    <property type="match status" value="1"/>
</dbReference>
<evidence type="ECO:0000256" key="6">
    <source>
        <dbReference type="ARBA" id="ARBA00022967"/>
    </source>
</evidence>
<dbReference type="AlphaFoldDB" id="A0A4P6YXD9"/>
<reference evidence="10" key="1">
    <citation type="submission" date="2019-03" db="EMBL/GenBank/DDBJ databases">
        <title>Weissella sp. 26KH-42 Genome sequencing.</title>
        <authorList>
            <person name="Heo J."/>
            <person name="Kim S.-J."/>
            <person name="Kim J.-S."/>
            <person name="Hong S.-B."/>
            <person name="Kwon S.-W."/>
        </authorList>
    </citation>
    <scope>NUCLEOTIDE SEQUENCE [LARGE SCALE GENOMIC DNA]</scope>
    <source>
        <strain evidence="10">26KH-42</strain>
    </source>
</reference>
<keyword evidence="2" id="KW-1003">Cell membrane</keyword>
<sequence>MLEIKDISKTYDNGHKAIKNISFSIADGEFLSIIGPSGAGKSTVLRSINQLITDDSGQILFNDQDIRQANKQQLRKIRAQIGMVFQNYNLVGRLSAIENVLHGALGRKSTISGALGWYTLSEKQSAAALLDLVGLGDFIYTRANELSGGQMQRVGIARALMQEPKIILTDEPIASLDPQSTTVVMDYLKKIAVEMNITVIANLHQVEIAKKYSDHIVGINNGQVVFNGQPNELTPAQIVNVYGNDVGAIE</sequence>
<dbReference type="PROSITE" id="PS00211">
    <property type="entry name" value="ABC_TRANSPORTER_1"/>
    <property type="match status" value="1"/>
</dbReference>
<keyword evidence="7" id="KW-0472">Membrane</keyword>
<evidence type="ECO:0000256" key="3">
    <source>
        <dbReference type="ARBA" id="ARBA00022741"/>
    </source>
</evidence>
<dbReference type="GO" id="GO:0016020">
    <property type="term" value="C:membrane"/>
    <property type="evidence" value="ECO:0007669"/>
    <property type="project" value="InterPro"/>
</dbReference>
<dbReference type="PANTHER" id="PTHR43166">
    <property type="entry name" value="AMINO ACID IMPORT ATP-BINDING PROTEIN"/>
    <property type="match status" value="1"/>
</dbReference>
<dbReference type="InterPro" id="IPR003439">
    <property type="entry name" value="ABC_transporter-like_ATP-bd"/>
</dbReference>
<feature type="domain" description="ABC transporter" evidence="8">
    <location>
        <begin position="2"/>
        <end position="246"/>
    </location>
</feature>
<dbReference type="OrthoDB" id="9802264at2"/>
<keyword evidence="10" id="KW-1185">Reference proteome</keyword>
<dbReference type="Gene3D" id="3.40.50.300">
    <property type="entry name" value="P-loop containing nucleotide triphosphate hydrolases"/>
    <property type="match status" value="1"/>
</dbReference>
<keyword evidence="6" id="KW-1278">Translocase</keyword>
<keyword evidence="1" id="KW-0813">Transport</keyword>
<keyword evidence="4 9" id="KW-0067">ATP-binding</keyword>
<evidence type="ECO:0000256" key="7">
    <source>
        <dbReference type="ARBA" id="ARBA00023136"/>
    </source>
</evidence>
<evidence type="ECO:0000256" key="2">
    <source>
        <dbReference type="ARBA" id="ARBA00022475"/>
    </source>
</evidence>
<dbReference type="PROSITE" id="PS50893">
    <property type="entry name" value="ABC_TRANSPORTER_2"/>
    <property type="match status" value="1"/>
</dbReference>
<evidence type="ECO:0000259" key="8">
    <source>
        <dbReference type="PROSITE" id="PS50893"/>
    </source>
</evidence>
<dbReference type="InterPro" id="IPR027417">
    <property type="entry name" value="P-loop_NTPase"/>
</dbReference>
<proteinExistence type="predicted"/>
<dbReference type="InterPro" id="IPR012693">
    <property type="entry name" value="ABC_transpr_PhnC"/>
</dbReference>
<evidence type="ECO:0000313" key="9">
    <source>
        <dbReference type="EMBL" id="QBO37487.1"/>
    </source>
</evidence>
<keyword evidence="3" id="KW-0547">Nucleotide-binding</keyword>
<dbReference type="EMBL" id="CP037940">
    <property type="protein sequence ID" value="QBO37487.1"/>
    <property type="molecule type" value="Genomic_DNA"/>
</dbReference>
<evidence type="ECO:0000313" key="10">
    <source>
        <dbReference type="Proteomes" id="UP000292886"/>
    </source>
</evidence>
<protein>
    <submittedName>
        <fullName evidence="9">Phosphonate ABC transporter ATP-binding protein</fullName>
    </submittedName>
</protein>
<dbReference type="KEGG" id="wei:EQG49_09190"/>
<dbReference type="NCBIfam" id="TIGR02315">
    <property type="entry name" value="ABC_phnC"/>
    <property type="match status" value="1"/>
</dbReference>
<dbReference type="Pfam" id="PF00005">
    <property type="entry name" value="ABC_tran"/>
    <property type="match status" value="1"/>
</dbReference>
<organism evidence="9 10">
    <name type="scientific">Periweissella cryptocerci</name>
    <dbReference type="NCBI Taxonomy" id="2506420"/>
    <lineage>
        <taxon>Bacteria</taxon>
        <taxon>Bacillati</taxon>
        <taxon>Bacillota</taxon>
        <taxon>Bacilli</taxon>
        <taxon>Lactobacillales</taxon>
        <taxon>Lactobacillaceae</taxon>
        <taxon>Periweissella</taxon>
    </lineage>
</organism>
<dbReference type="SMART" id="SM00382">
    <property type="entry name" value="AAA"/>
    <property type="match status" value="1"/>
</dbReference>
<accession>A0A4P6YXD9</accession>
<gene>
    <name evidence="9" type="primary">phnC</name>
    <name evidence="9" type="ORF">EQG49_09190</name>
</gene>
<name>A0A4P6YXD9_9LACO</name>
<dbReference type="GO" id="GO:0015416">
    <property type="term" value="F:ABC-type phosphonate transporter activity"/>
    <property type="evidence" value="ECO:0007669"/>
    <property type="project" value="InterPro"/>
</dbReference>
<dbReference type="GO" id="GO:0005524">
    <property type="term" value="F:ATP binding"/>
    <property type="evidence" value="ECO:0007669"/>
    <property type="project" value="UniProtKB-KW"/>
</dbReference>